<accession>A0A0R3MCZ4</accession>
<evidence type="ECO:0000313" key="1">
    <source>
        <dbReference type="EMBL" id="KRR18135.1"/>
    </source>
</evidence>
<comment type="caution">
    <text evidence="1">The sequence shown here is derived from an EMBL/GenBank/DDBJ whole genome shotgun (WGS) entry which is preliminary data.</text>
</comment>
<reference evidence="1 2" key="1">
    <citation type="submission" date="2014-03" db="EMBL/GenBank/DDBJ databases">
        <title>Bradyrhizobium valentinum sp. nov., isolated from effective nodules of Lupinus mariae-josephae, a lupine endemic of basic-lime soils in Eastern Spain.</title>
        <authorList>
            <person name="Duran D."/>
            <person name="Rey L."/>
            <person name="Navarro A."/>
            <person name="Busquets A."/>
            <person name="Imperial J."/>
            <person name="Ruiz-Argueso T."/>
        </authorList>
    </citation>
    <scope>NUCLEOTIDE SEQUENCE [LARGE SCALE GENOMIC DNA]</scope>
    <source>
        <strain evidence="1 2">Ro19</strain>
    </source>
</reference>
<sequence length="163" mass="17750">MVQLYSDRDGATPIGNPITADANGFVFFHVLSGEYQVKATFGAEVQTLRYEQIGQPTLQVALGEEVDITTSTYPVGAFETFIVIKRVGPTLTTITLPPVADRDGVPLKWADWSTSVVSDHEIRFIADGSETIMKLSTYSAWSNASGLASGWLYPSDDLTGWLI</sequence>
<organism evidence="1 2">
    <name type="scientific">Bradyrhizobium retamae</name>
    <dbReference type="NCBI Taxonomy" id="1300035"/>
    <lineage>
        <taxon>Bacteria</taxon>
        <taxon>Pseudomonadati</taxon>
        <taxon>Pseudomonadota</taxon>
        <taxon>Alphaproteobacteria</taxon>
        <taxon>Hyphomicrobiales</taxon>
        <taxon>Nitrobacteraceae</taxon>
        <taxon>Bradyrhizobium</taxon>
    </lineage>
</organism>
<evidence type="ECO:0000313" key="2">
    <source>
        <dbReference type="Proteomes" id="UP000052023"/>
    </source>
</evidence>
<dbReference type="RefSeq" id="WP_057847214.1">
    <property type="nucleotide sequence ID" value="NZ_LLYA01000200.1"/>
</dbReference>
<gene>
    <name evidence="1" type="ORF">CQ13_35345</name>
</gene>
<proteinExistence type="predicted"/>
<dbReference type="AlphaFoldDB" id="A0A0R3MCZ4"/>
<protein>
    <submittedName>
        <fullName evidence="1">Uncharacterized protein</fullName>
    </submittedName>
</protein>
<keyword evidence="2" id="KW-1185">Reference proteome</keyword>
<name>A0A0R3MCZ4_9BRAD</name>
<dbReference type="EMBL" id="LLYA01000200">
    <property type="protein sequence ID" value="KRR18135.1"/>
    <property type="molecule type" value="Genomic_DNA"/>
</dbReference>
<dbReference type="Proteomes" id="UP000052023">
    <property type="component" value="Unassembled WGS sequence"/>
</dbReference>